<evidence type="ECO:0000313" key="2">
    <source>
        <dbReference type="EMBL" id="MFD1510867.1"/>
    </source>
</evidence>
<protein>
    <submittedName>
        <fullName evidence="2">SH3 domain-containing protein</fullName>
    </submittedName>
</protein>
<comment type="caution">
    <text evidence="2">The sequence shown here is derived from an EMBL/GenBank/DDBJ whole genome shotgun (WGS) entry which is preliminary data.</text>
</comment>
<feature type="domain" description="SH3b" evidence="1">
    <location>
        <begin position="111"/>
        <end position="175"/>
    </location>
</feature>
<proteinExistence type="predicted"/>
<gene>
    <name evidence="2" type="ORF">ACFTOW_15895</name>
</gene>
<name>A0ABW4EI14_9RHOB</name>
<reference evidence="3" key="1">
    <citation type="journal article" date="2019" name="Int. J. Syst. Evol. Microbiol.">
        <title>The Global Catalogue of Microorganisms (GCM) 10K type strain sequencing project: providing services to taxonomists for standard genome sequencing and annotation.</title>
        <authorList>
            <consortium name="The Broad Institute Genomics Platform"/>
            <consortium name="The Broad Institute Genome Sequencing Center for Infectious Disease"/>
            <person name="Wu L."/>
            <person name="Ma J."/>
        </authorList>
    </citation>
    <scope>NUCLEOTIDE SEQUENCE [LARGE SCALE GENOMIC DNA]</scope>
    <source>
        <strain evidence="3">CGMCC 1.12477</strain>
    </source>
</reference>
<evidence type="ECO:0000259" key="1">
    <source>
        <dbReference type="SMART" id="SM00287"/>
    </source>
</evidence>
<dbReference type="InterPro" id="IPR003646">
    <property type="entry name" value="SH3-like_bac-type"/>
</dbReference>
<accession>A0ABW4EI14</accession>
<dbReference type="SMART" id="SM00287">
    <property type="entry name" value="SH3b"/>
    <property type="match status" value="1"/>
</dbReference>
<sequence length="177" mass="18975">MWRLILISFVLMGWGFYELSGGADYAPSPGSLQAEAFTPFRAPEPAAMGLARVQPVTDAQDVSRASLDLSELPRVNVRLPSIAAPGRVKPVFEQARVVPAAAEQPEAEPQKDLRQIAGSVVNMRNGPGTQFSVLQKLRRGEPVEVVGGNGAGWLKLRVVENGRIGWMADSLVTAAAE</sequence>
<dbReference type="Gene3D" id="2.30.30.40">
    <property type="entry name" value="SH3 Domains"/>
    <property type="match status" value="1"/>
</dbReference>
<dbReference type="EMBL" id="JBHUDD010000147">
    <property type="protein sequence ID" value="MFD1510867.1"/>
    <property type="molecule type" value="Genomic_DNA"/>
</dbReference>
<evidence type="ECO:0000313" key="3">
    <source>
        <dbReference type="Proteomes" id="UP001597186"/>
    </source>
</evidence>
<dbReference type="RefSeq" id="WP_379917465.1">
    <property type="nucleotide sequence ID" value="NZ_JBHUDD010000147.1"/>
</dbReference>
<keyword evidence="3" id="KW-1185">Reference proteome</keyword>
<organism evidence="2 3">
    <name type="scientific">Lacimonas salitolerans</name>
    <dbReference type="NCBI Taxonomy" id="1323750"/>
    <lineage>
        <taxon>Bacteria</taxon>
        <taxon>Pseudomonadati</taxon>
        <taxon>Pseudomonadota</taxon>
        <taxon>Alphaproteobacteria</taxon>
        <taxon>Rhodobacterales</taxon>
        <taxon>Paracoccaceae</taxon>
        <taxon>Lacimonas</taxon>
    </lineage>
</organism>
<dbReference type="Proteomes" id="UP001597186">
    <property type="component" value="Unassembled WGS sequence"/>
</dbReference>
<dbReference type="Pfam" id="PF08239">
    <property type="entry name" value="SH3_3"/>
    <property type="match status" value="1"/>
</dbReference>